<accession>A0AAW1THD7</accession>
<dbReference type="PANTHER" id="PTHR46235:SF3">
    <property type="entry name" value="PHD FINGER-CONTAINING PROTEIN DDB_G0268158"/>
    <property type="match status" value="1"/>
</dbReference>
<dbReference type="CDD" id="cd15565">
    <property type="entry name" value="PHD2_NSD"/>
    <property type="match status" value="1"/>
</dbReference>
<dbReference type="Pfam" id="PF23004">
    <property type="entry name" value="PHDvar_NSD"/>
    <property type="match status" value="1"/>
</dbReference>
<keyword evidence="1" id="KW-0479">Metal-binding</keyword>
<comment type="caution">
    <text evidence="7">The sequence shown here is derived from an EMBL/GenBank/DDBJ whole genome shotgun (WGS) entry which is preliminary data.</text>
</comment>
<protein>
    <recommendedName>
        <fullName evidence="6">Zinc finger PHD-type domain-containing protein</fullName>
    </recommendedName>
</protein>
<gene>
    <name evidence="7" type="ORF">WJX84_004917</name>
</gene>
<proteinExistence type="predicted"/>
<feature type="domain" description="Zinc finger PHD-type" evidence="6">
    <location>
        <begin position="166"/>
        <end position="221"/>
    </location>
</feature>
<keyword evidence="3" id="KW-0863">Zinc-finger</keyword>
<feature type="compositionally biased region" description="Low complexity" evidence="5">
    <location>
        <begin position="438"/>
        <end position="457"/>
    </location>
</feature>
<dbReference type="InterPro" id="IPR013083">
    <property type="entry name" value="Znf_RING/FYVE/PHD"/>
</dbReference>
<dbReference type="SMART" id="SM00249">
    <property type="entry name" value="PHD"/>
    <property type="match status" value="3"/>
</dbReference>
<dbReference type="GO" id="GO:0008270">
    <property type="term" value="F:zinc ion binding"/>
    <property type="evidence" value="ECO:0007669"/>
    <property type="project" value="UniProtKB-KW"/>
</dbReference>
<keyword evidence="2" id="KW-0677">Repeat</keyword>
<feature type="compositionally biased region" description="Pro residues" evidence="5">
    <location>
        <begin position="412"/>
        <end position="437"/>
    </location>
</feature>
<evidence type="ECO:0000256" key="4">
    <source>
        <dbReference type="ARBA" id="ARBA00022833"/>
    </source>
</evidence>
<dbReference type="InterPro" id="IPR058939">
    <property type="entry name" value="Mtase_EDM2"/>
</dbReference>
<evidence type="ECO:0000256" key="3">
    <source>
        <dbReference type="ARBA" id="ARBA00022771"/>
    </source>
</evidence>
<dbReference type="InterPro" id="IPR055197">
    <property type="entry name" value="PHDvar_NSD"/>
</dbReference>
<name>A0AAW1THD7_9CHLO</name>
<feature type="compositionally biased region" description="Polar residues" evidence="5">
    <location>
        <begin position="49"/>
        <end position="63"/>
    </location>
</feature>
<evidence type="ECO:0000259" key="6">
    <source>
        <dbReference type="SMART" id="SM00249"/>
    </source>
</evidence>
<reference evidence="7 8" key="1">
    <citation type="journal article" date="2024" name="Nat. Commun.">
        <title>Phylogenomics reveals the evolutionary origins of lichenization in chlorophyte algae.</title>
        <authorList>
            <person name="Puginier C."/>
            <person name="Libourel C."/>
            <person name="Otte J."/>
            <person name="Skaloud P."/>
            <person name="Haon M."/>
            <person name="Grisel S."/>
            <person name="Petersen M."/>
            <person name="Berrin J.G."/>
            <person name="Delaux P.M."/>
            <person name="Dal Grande F."/>
            <person name="Keller J."/>
        </authorList>
    </citation>
    <scope>NUCLEOTIDE SEQUENCE [LARGE SCALE GENOMIC DNA]</scope>
    <source>
        <strain evidence="7 8">SAG 2523</strain>
    </source>
</reference>
<dbReference type="EMBL" id="JALJOV010000034">
    <property type="protein sequence ID" value="KAK9868329.1"/>
    <property type="molecule type" value="Genomic_DNA"/>
</dbReference>
<dbReference type="GO" id="GO:0006338">
    <property type="term" value="P:chromatin remodeling"/>
    <property type="evidence" value="ECO:0007669"/>
    <property type="project" value="UniProtKB-ARBA"/>
</dbReference>
<keyword evidence="4" id="KW-0862">Zinc</keyword>
<dbReference type="CDD" id="cd15566">
    <property type="entry name" value="PHD3_NSD"/>
    <property type="match status" value="1"/>
</dbReference>
<evidence type="ECO:0000313" key="8">
    <source>
        <dbReference type="Proteomes" id="UP001485043"/>
    </source>
</evidence>
<dbReference type="InterPro" id="IPR055198">
    <property type="entry name" value="NSD_PHD"/>
</dbReference>
<feature type="domain" description="Zinc finger PHD-type" evidence="6">
    <location>
        <begin position="107"/>
        <end position="161"/>
    </location>
</feature>
<dbReference type="Pfam" id="PF22908">
    <property type="entry name" value="PHD_NSD"/>
    <property type="match status" value="1"/>
</dbReference>
<evidence type="ECO:0000256" key="2">
    <source>
        <dbReference type="ARBA" id="ARBA00022737"/>
    </source>
</evidence>
<dbReference type="PANTHER" id="PTHR46235">
    <property type="entry name" value="PHD FINGER-CONTAINING PROTEIN DDB_G0268158"/>
    <property type="match status" value="1"/>
</dbReference>
<evidence type="ECO:0000313" key="7">
    <source>
        <dbReference type="EMBL" id="KAK9868329.1"/>
    </source>
</evidence>
<dbReference type="Gene3D" id="3.30.40.10">
    <property type="entry name" value="Zinc/RING finger domain, C3HC4 (zinc finger)"/>
    <property type="match status" value="2"/>
</dbReference>
<feature type="region of interest" description="Disordered" evidence="5">
    <location>
        <begin position="1"/>
        <end position="97"/>
    </location>
</feature>
<dbReference type="SUPFAM" id="SSF57903">
    <property type="entry name" value="FYVE/PHD zinc finger"/>
    <property type="match status" value="2"/>
</dbReference>
<dbReference type="AlphaFoldDB" id="A0AAW1THD7"/>
<dbReference type="Pfam" id="PF26055">
    <property type="entry name" value="Mtase_EDM2"/>
    <property type="match status" value="1"/>
</dbReference>
<dbReference type="InterPro" id="IPR011011">
    <property type="entry name" value="Znf_FYVE_PHD"/>
</dbReference>
<evidence type="ECO:0000256" key="1">
    <source>
        <dbReference type="ARBA" id="ARBA00022723"/>
    </source>
</evidence>
<feature type="compositionally biased region" description="Polar residues" evidence="5">
    <location>
        <begin position="1"/>
        <end position="11"/>
    </location>
</feature>
<dbReference type="InterPro" id="IPR001965">
    <property type="entry name" value="Znf_PHD"/>
</dbReference>
<feature type="domain" description="Zinc finger PHD-type" evidence="6">
    <location>
        <begin position="222"/>
        <end position="287"/>
    </location>
</feature>
<dbReference type="Proteomes" id="UP001485043">
    <property type="component" value="Unassembled WGS sequence"/>
</dbReference>
<sequence length="891" mass="96984">MATHSPSSSGRANDKRTESKLLVASTARPAKRRRLVKAGERLTSPEAPAQSSNLQGQPASSEEASAADIGLGGGGDALTSTSNHNSDDDDDDDVDVKKPDQRANELVCLLCDDGGNVLLCDGPCMRTFHAGENDCNILQIPPELLEKLDDSNDQFLCPMCLAGSHRCNSCQKLGRSQDGQQGKREVFRCAVATCGRFYHPECIGQTQEQVEAEPFACPLHTCKACKGDEDVPGNELVPCRRCPVAYHQQCAPQALQECLPQRVWIREIDANGKESIAQSLLYCERHAIPEDRDTPPWINPKHPFPKVLIRNWMLFHAKQNPDLKWAQEILQDDRFQQVGTASIATAQQGAGTAPSTAAAQSRLQTNQALPSIAPSPLDATQPQSRRRNKQAHPTSAAPAVKDQRPPKQKPLTPAPRAIPPAQEPAPKPAQKPAPKPAQQPGTLGPVRSQSQPSTSSRPPVPQPGTQSRGAKVQQQALATAALVAQQASMAQPPSSQPAIAVSPVSKSDERGDGAMPAAALPDGTAQDVLSQDDGLLADPGTDEEEVLAEMSQSWGEDAQDDCINRLLAAASEKITTKSVHDAARKPDPYDKISKKTVDVGRLTALKDSIRLADRNRSQIGHALSDPTVREIYHHEDIMRTILAPILQQQRYTSYGRHFTKTPQMEAVAVRLLDFLAAGDTVVDFSCGSNEFVPMVKEKALKSGIEVFGKAFDIITGRHFEDLIIKSWFQVEPEELPSGEHLVIGLNPPFGKNGQLANKFINKAAEFHPRVIVLIVPPATIIPQHYKVVYEDTQIMSNKAFYIPGGNQHCQSWNLTTPAVRILVRENHLPSLFSPAGAASWAIRQSRPVGAEFAHLMPPPIMMPNPMMQGPQFPMPLAPPWHPMPVPMHGHF</sequence>
<keyword evidence="8" id="KW-1185">Reference proteome</keyword>
<organism evidence="7 8">
    <name type="scientific">Apatococcus fuscideae</name>
    <dbReference type="NCBI Taxonomy" id="2026836"/>
    <lineage>
        <taxon>Eukaryota</taxon>
        <taxon>Viridiplantae</taxon>
        <taxon>Chlorophyta</taxon>
        <taxon>core chlorophytes</taxon>
        <taxon>Trebouxiophyceae</taxon>
        <taxon>Chlorellales</taxon>
        <taxon>Chlorellaceae</taxon>
        <taxon>Apatococcus</taxon>
    </lineage>
</organism>
<evidence type="ECO:0000256" key="5">
    <source>
        <dbReference type="SAM" id="MobiDB-lite"/>
    </source>
</evidence>
<feature type="region of interest" description="Disordered" evidence="5">
    <location>
        <begin position="368"/>
        <end position="524"/>
    </location>
</feature>
<feature type="compositionally biased region" description="Low complexity" evidence="5">
    <location>
        <begin position="470"/>
        <end position="505"/>
    </location>
</feature>